<dbReference type="InterPro" id="IPR016167">
    <property type="entry name" value="FAD-bd_PCMH_sub1"/>
</dbReference>
<dbReference type="Proteomes" id="UP000612855">
    <property type="component" value="Unassembled WGS sequence"/>
</dbReference>
<keyword evidence="8 19" id="KW-0132">Cell division</keyword>
<dbReference type="InterPro" id="IPR036318">
    <property type="entry name" value="FAD-bd_PCMH-like_sf"/>
</dbReference>
<dbReference type="GO" id="GO:0005829">
    <property type="term" value="C:cytosol"/>
    <property type="evidence" value="ECO:0007669"/>
    <property type="project" value="TreeGrafter"/>
</dbReference>
<dbReference type="NCBIfam" id="NF010480">
    <property type="entry name" value="PRK13905.1"/>
    <property type="match status" value="1"/>
</dbReference>
<evidence type="ECO:0000256" key="8">
    <source>
        <dbReference type="ARBA" id="ARBA00022618"/>
    </source>
</evidence>
<feature type="region of interest" description="Disordered" evidence="20">
    <location>
        <begin position="198"/>
        <end position="230"/>
    </location>
</feature>
<feature type="compositionally biased region" description="Basic and acidic residues" evidence="20">
    <location>
        <begin position="202"/>
        <end position="214"/>
    </location>
</feature>
<evidence type="ECO:0000256" key="2">
    <source>
        <dbReference type="ARBA" id="ARBA00003921"/>
    </source>
</evidence>
<keyword evidence="9 19" id="KW-0285">Flavoprotein</keyword>
<dbReference type="Pfam" id="PF01565">
    <property type="entry name" value="FAD_binding_4"/>
    <property type="match status" value="1"/>
</dbReference>
<dbReference type="PROSITE" id="PS51387">
    <property type="entry name" value="FAD_PCMH"/>
    <property type="match status" value="1"/>
</dbReference>
<dbReference type="GO" id="GO:0051301">
    <property type="term" value="P:cell division"/>
    <property type="evidence" value="ECO:0007669"/>
    <property type="project" value="UniProtKB-KW"/>
</dbReference>
<sequence>MHPDQIEIRGRLTAARPLSDLTWLRVGGPAEWFFQPADTGDLADFLRQLDPSVPVFPMGVGSNLIVRDGGLRGVVIRLGRGFNGIEVTGTPVTAGAAALDAHVAKKAAEAGVDLTFLRTIPGSLGGALRMNAGCYGSYTADHFVSARAVTRAGEIVTLTRDDLQFAYRQTDLPEGWVVTEVTLEGPEGDPEELANRMGTQLKKRDETQPVKDRSAGSTFRNPAGFSSTGRADDVHDLKAWKLIDDAGMRGARRGGAQMSEKHSNFLINTGGATAADLEGLGEEVRNRVFQSAGLTLEWEIMRIGEHVPSED</sequence>
<comment type="subcellular location">
    <subcellularLocation>
        <location evidence="3 19">Cytoplasm</location>
    </subcellularLocation>
</comment>
<evidence type="ECO:0000256" key="4">
    <source>
        <dbReference type="ARBA" id="ARBA00004752"/>
    </source>
</evidence>
<keyword evidence="13 19" id="KW-0573">Peptidoglycan synthesis</keyword>
<dbReference type="GO" id="GO:0008762">
    <property type="term" value="F:UDP-N-acetylmuramate dehydrogenase activity"/>
    <property type="evidence" value="ECO:0007669"/>
    <property type="project" value="UniProtKB-UniRule"/>
</dbReference>
<feature type="active site" description="Proton donor" evidence="19">
    <location>
        <position position="217"/>
    </location>
</feature>
<protein>
    <recommendedName>
        <fullName evidence="6 19">UDP-N-acetylenolpyruvoylglucosamine reductase</fullName>
        <ecNumber evidence="5 19">1.3.1.98</ecNumber>
    </recommendedName>
    <alternativeName>
        <fullName evidence="17 19">UDP-N-acetylmuramate dehydrogenase</fullName>
    </alternativeName>
</protein>
<evidence type="ECO:0000256" key="16">
    <source>
        <dbReference type="ARBA" id="ARBA00023316"/>
    </source>
</evidence>
<dbReference type="InterPro" id="IPR003170">
    <property type="entry name" value="MurB"/>
</dbReference>
<dbReference type="InterPro" id="IPR036635">
    <property type="entry name" value="MurB_C_sf"/>
</dbReference>
<dbReference type="SUPFAM" id="SSF56194">
    <property type="entry name" value="Uridine diphospho-N-Acetylenolpyruvylglucosamine reductase, MurB, C-terminal domain"/>
    <property type="match status" value="1"/>
</dbReference>
<evidence type="ECO:0000256" key="14">
    <source>
        <dbReference type="ARBA" id="ARBA00023002"/>
    </source>
</evidence>
<dbReference type="EMBL" id="BMFJ01000001">
    <property type="protein sequence ID" value="GGE32053.1"/>
    <property type="molecule type" value="Genomic_DNA"/>
</dbReference>
<name>A0A917A7A8_9RHOB</name>
<accession>A0A917A7A8</accession>
<dbReference type="InterPro" id="IPR016166">
    <property type="entry name" value="FAD-bd_PCMH"/>
</dbReference>
<evidence type="ECO:0000259" key="21">
    <source>
        <dbReference type="PROSITE" id="PS51387"/>
    </source>
</evidence>
<evidence type="ECO:0000256" key="15">
    <source>
        <dbReference type="ARBA" id="ARBA00023306"/>
    </source>
</evidence>
<evidence type="ECO:0000256" key="19">
    <source>
        <dbReference type="HAMAP-Rule" id="MF_00037"/>
    </source>
</evidence>
<keyword evidence="10 19" id="KW-0274">FAD</keyword>
<evidence type="ECO:0000256" key="18">
    <source>
        <dbReference type="ARBA" id="ARBA00048914"/>
    </source>
</evidence>
<keyword evidence="14 19" id="KW-0560">Oxidoreductase</keyword>
<comment type="caution">
    <text evidence="22">The sequence shown here is derived from an EMBL/GenBank/DDBJ whole genome shotgun (WGS) entry which is preliminary data.</text>
</comment>
<dbReference type="InterPro" id="IPR006094">
    <property type="entry name" value="Oxid_FAD_bind_N"/>
</dbReference>
<comment type="similarity">
    <text evidence="19">Belongs to the MurB family.</text>
</comment>
<evidence type="ECO:0000256" key="1">
    <source>
        <dbReference type="ARBA" id="ARBA00001974"/>
    </source>
</evidence>
<keyword evidence="12 19" id="KW-0133">Cell shape</keyword>
<evidence type="ECO:0000256" key="7">
    <source>
        <dbReference type="ARBA" id="ARBA00022490"/>
    </source>
</evidence>
<evidence type="ECO:0000256" key="6">
    <source>
        <dbReference type="ARBA" id="ARBA00015188"/>
    </source>
</evidence>
<gene>
    <name evidence="19 22" type="primary">murB</name>
    <name evidence="22" type="ORF">GCM10011360_19990</name>
</gene>
<dbReference type="PANTHER" id="PTHR21071:SF4">
    <property type="entry name" value="UDP-N-ACETYLENOLPYRUVOYLGLUCOSAMINE REDUCTASE"/>
    <property type="match status" value="1"/>
</dbReference>
<dbReference type="RefSeq" id="WP_188477551.1">
    <property type="nucleotide sequence ID" value="NZ_BMFJ01000001.1"/>
</dbReference>
<evidence type="ECO:0000313" key="22">
    <source>
        <dbReference type="EMBL" id="GGE32053.1"/>
    </source>
</evidence>
<dbReference type="GO" id="GO:0008360">
    <property type="term" value="P:regulation of cell shape"/>
    <property type="evidence" value="ECO:0007669"/>
    <property type="project" value="UniProtKB-KW"/>
</dbReference>
<dbReference type="NCBIfam" id="TIGR00179">
    <property type="entry name" value="murB"/>
    <property type="match status" value="1"/>
</dbReference>
<feature type="compositionally biased region" description="Polar residues" evidence="20">
    <location>
        <begin position="215"/>
        <end position="229"/>
    </location>
</feature>
<keyword evidence="23" id="KW-1185">Reference proteome</keyword>
<evidence type="ECO:0000256" key="13">
    <source>
        <dbReference type="ARBA" id="ARBA00022984"/>
    </source>
</evidence>
<dbReference type="EC" id="1.3.1.98" evidence="5 19"/>
<dbReference type="Pfam" id="PF02873">
    <property type="entry name" value="MurB_C"/>
    <property type="match status" value="1"/>
</dbReference>
<organism evidence="22 23">
    <name type="scientific">Primorskyibacter flagellatus</name>
    <dbReference type="NCBI Taxonomy" id="1387277"/>
    <lineage>
        <taxon>Bacteria</taxon>
        <taxon>Pseudomonadati</taxon>
        <taxon>Pseudomonadota</taxon>
        <taxon>Alphaproteobacteria</taxon>
        <taxon>Rhodobacterales</taxon>
        <taxon>Roseobacteraceae</taxon>
        <taxon>Primorskyibacter</taxon>
    </lineage>
</organism>
<dbReference type="PANTHER" id="PTHR21071">
    <property type="entry name" value="UDP-N-ACETYLENOLPYRUVOYLGLUCOSAMINE REDUCTASE"/>
    <property type="match status" value="1"/>
</dbReference>
<evidence type="ECO:0000256" key="12">
    <source>
        <dbReference type="ARBA" id="ARBA00022960"/>
    </source>
</evidence>
<dbReference type="GO" id="GO:0071949">
    <property type="term" value="F:FAD binding"/>
    <property type="evidence" value="ECO:0007669"/>
    <property type="project" value="InterPro"/>
</dbReference>
<comment type="pathway">
    <text evidence="4 19">Cell wall biogenesis; peptidoglycan biosynthesis.</text>
</comment>
<evidence type="ECO:0000256" key="17">
    <source>
        <dbReference type="ARBA" id="ARBA00031026"/>
    </source>
</evidence>
<dbReference type="InterPro" id="IPR016169">
    <property type="entry name" value="FAD-bd_PCMH_sub2"/>
</dbReference>
<reference evidence="23" key="1">
    <citation type="journal article" date="2019" name="Int. J. Syst. Evol. Microbiol.">
        <title>The Global Catalogue of Microorganisms (GCM) 10K type strain sequencing project: providing services to taxonomists for standard genome sequencing and annotation.</title>
        <authorList>
            <consortium name="The Broad Institute Genomics Platform"/>
            <consortium name="The Broad Institute Genome Sequencing Center for Infectious Disease"/>
            <person name="Wu L."/>
            <person name="Ma J."/>
        </authorList>
    </citation>
    <scope>NUCLEOTIDE SEQUENCE [LARGE SCALE GENOMIC DNA]</scope>
    <source>
        <strain evidence="23">CGMCC 1.12664</strain>
    </source>
</reference>
<proteinExistence type="inferred from homology"/>
<evidence type="ECO:0000256" key="11">
    <source>
        <dbReference type="ARBA" id="ARBA00022857"/>
    </source>
</evidence>
<keyword evidence="16 19" id="KW-0961">Cell wall biogenesis/degradation</keyword>
<dbReference type="GO" id="GO:0071555">
    <property type="term" value="P:cell wall organization"/>
    <property type="evidence" value="ECO:0007669"/>
    <property type="project" value="UniProtKB-KW"/>
</dbReference>
<dbReference type="Gene3D" id="3.90.78.10">
    <property type="entry name" value="UDP-N-acetylenolpyruvoylglucosamine reductase, C-terminal domain"/>
    <property type="match status" value="1"/>
</dbReference>
<evidence type="ECO:0000256" key="3">
    <source>
        <dbReference type="ARBA" id="ARBA00004496"/>
    </source>
</evidence>
<keyword evidence="11 19" id="KW-0521">NADP</keyword>
<feature type="active site" evidence="19">
    <location>
        <position position="299"/>
    </location>
</feature>
<dbReference type="Gene3D" id="3.30.465.10">
    <property type="match status" value="1"/>
</dbReference>
<evidence type="ECO:0000256" key="10">
    <source>
        <dbReference type="ARBA" id="ARBA00022827"/>
    </source>
</evidence>
<evidence type="ECO:0000256" key="20">
    <source>
        <dbReference type="SAM" id="MobiDB-lite"/>
    </source>
</evidence>
<feature type="domain" description="FAD-binding PCMH-type" evidence="21">
    <location>
        <begin position="25"/>
        <end position="188"/>
    </location>
</feature>
<evidence type="ECO:0000256" key="9">
    <source>
        <dbReference type="ARBA" id="ARBA00022630"/>
    </source>
</evidence>
<dbReference type="SUPFAM" id="SSF56176">
    <property type="entry name" value="FAD-binding/transporter-associated domain-like"/>
    <property type="match status" value="1"/>
</dbReference>
<keyword evidence="7 19" id="KW-0963">Cytoplasm</keyword>
<feature type="active site" evidence="19">
    <location>
        <position position="168"/>
    </location>
</feature>
<dbReference type="Gene3D" id="3.30.43.10">
    <property type="entry name" value="Uridine Diphospho-n-acetylenolpyruvylglucosamine Reductase, domain 2"/>
    <property type="match status" value="1"/>
</dbReference>
<comment type="function">
    <text evidence="2 19">Cell wall formation.</text>
</comment>
<comment type="catalytic activity">
    <reaction evidence="18 19">
        <text>UDP-N-acetyl-alpha-D-muramate + NADP(+) = UDP-N-acetyl-3-O-(1-carboxyvinyl)-alpha-D-glucosamine + NADPH + H(+)</text>
        <dbReference type="Rhea" id="RHEA:12248"/>
        <dbReference type="ChEBI" id="CHEBI:15378"/>
        <dbReference type="ChEBI" id="CHEBI:57783"/>
        <dbReference type="ChEBI" id="CHEBI:58349"/>
        <dbReference type="ChEBI" id="CHEBI:68483"/>
        <dbReference type="ChEBI" id="CHEBI:70757"/>
        <dbReference type="EC" id="1.3.1.98"/>
    </reaction>
</comment>
<keyword evidence="15 19" id="KW-0131">Cell cycle</keyword>
<dbReference type="HAMAP" id="MF_00037">
    <property type="entry name" value="MurB"/>
    <property type="match status" value="1"/>
</dbReference>
<dbReference type="AlphaFoldDB" id="A0A917A7A8"/>
<evidence type="ECO:0000313" key="23">
    <source>
        <dbReference type="Proteomes" id="UP000612855"/>
    </source>
</evidence>
<dbReference type="InterPro" id="IPR011601">
    <property type="entry name" value="MurB_C"/>
</dbReference>
<comment type="cofactor">
    <cofactor evidence="1 19">
        <name>FAD</name>
        <dbReference type="ChEBI" id="CHEBI:57692"/>
    </cofactor>
</comment>
<dbReference type="GO" id="GO:0009252">
    <property type="term" value="P:peptidoglycan biosynthetic process"/>
    <property type="evidence" value="ECO:0007669"/>
    <property type="project" value="UniProtKB-UniRule"/>
</dbReference>
<evidence type="ECO:0000256" key="5">
    <source>
        <dbReference type="ARBA" id="ARBA00012518"/>
    </source>
</evidence>